<name>A0A5T8J9L2_SALER</name>
<dbReference type="AlphaFoldDB" id="A0A5T8J9L2"/>
<sequence>SQNATIMITWNTASTTYIDPDGIAKAVQQNIAGYINAIAVGQPINIFEVQDIFLSSVSGLVAPSLVSMIDIQVGINGKIVPPAADSSLVYGDTYAYFSTSSSQIQVKQYGSSS</sequence>
<gene>
    <name evidence="1" type="ORF">DWF34_26915</name>
</gene>
<evidence type="ECO:0000313" key="1">
    <source>
        <dbReference type="EMBL" id="EBN6118585.1"/>
    </source>
</evidence>
<dbReference type="EMBL" id="AAGGEZ010000134">
    <property type="protein sequence ID" value="EBN6118585.1"/>
    <property type="molecule type" value="Genomic_DNA"/>
</dbReference>
<organism evidence="1">
    <name type="scientific">Salmonella enterica</name>
    <name type="common">Salmonella choleraesuis</name>
    <dbReference type="NCBI Taxonomy" id="28901"/>
    <lineage>
        <taxon>Bacteria</taxon>
        <taxon>Pseudomonadati</taxon>
        <taxon>Pseudomonadota</taxon>
        <taxon>Gammaproteobacteria</taxon>
        <taxon>Enterobacterales</taxon>
        <taxon>Enterobacteriaceae</taxon>
        <taxon>Salmonella</taxon>
    </lineage>
</organism>
<evidence type="ECO:0008006" key="2">
    <source>
        <dbReference type="Google" id="ProtNLM"/>
    </source>
</evidence>
<protein>
    <recommendedName>
        <fullName evidence="2">Baseplate protein J-like domain-containing protein</fullName>
    </recommendedName>
</protein>
<feature type="non-terminal residue" evidence="1">
    <location>
        <position position="1"/>
    </location>
</feature>
<accession>A0A5T8J9L2</accession>
<comment type="caution">
    <text evidence="1">The sequence shown here is derived from an EMBL/GenBank/DDBJ whole genome shotgun (WGS) entry which is preliminary data.</text>
</comment>
<proteinExistence type="predicted"/>
<reference evidence="1" key="1">
    <citation type="submission" date="2018-07" db="EMBL/GenBank/DDBJ databases">
        <authorList>
            <consortium name="PulseNet: The National Subtyping Network for Foodborne Disease Surveillance"/>
            <person name="Tarr C.L."/>
            <person name="Trees E."/>
            <person name="Katz L.S."/>
            <person name="Carleton-Romer H.A."/>
            <person name="Stroika S."/>
            <person name="Kucerova Z."/>
            <person name="Roache K.F."/>
            <person name="Sabol A.L."/>
            <person name="Besser J."/>
            <person name="Gerner-Smidt P."/>
        </authorList>
    </citation>
    <scope>NUCLEOTIDE SEQUENCE</scope>
    <source>
        <strain evidence="1">PNUSAS020861</strain>
    </source>
</reference>